<protein>
    <submittedName>
        <fullName evidence="1">Uncharacterized protein</fullName>
    </submittedName>
</protein>
<gene>
    <name evidence="1" type="ORF">EJG51_004895</name>
</gene>
<dbReference type="EMBL" id="CP051152">
    <property type="protein sequence ID" value="QJQ05292.1"/>
    <property type="molecule type" value="Genomic_DNA"/>
</dbReference>
<sequence length="77" mass="7791">MEASAADADASFLCFDFFFSGVDAAIEAAAGSDADAIEAADALAEAAGAGEWEAANAEIANKLATKAVIIFFIFVPL</sequence>
<dbReference type="AlphaFoldDB" id="A0A6M4A1R6"/>
<dbReference type="KEGG" id="upi:EJG51_004895"/>
<evidence type="ECO:0000313" key="2">
    <source>
        <dbReference type="Proteomes" id="UP000274350"/>
    </source>
</evidence>
<dbReference type="Proteomes" id="UP000274350">
    <property type="component" value="Chromosome"/>
</dbReference>
<organism evidence="1 2">
    <name type="scientific">Undibacterium piscinae</name>
    <dbReference type="NCBI Taxonomy" id="2495591"/>
    <lineage>
        <taxon>Bacteria</taxon>
        <taxon>Pseudomonadati</taxon>
        <taxon>Pseudomonadota</taxon>
        <taxon>Betaproteobacteria</taxon>
        <taxon>Burkholderiales</taxon>
        <taxon>Oxalobacteraceae</taxon>
        <taxon>Undibacterium</taxon>
    </lineage>
</organism>
<evidence type="ECO:0000313" key="1">
    <source>
        <dbReference type="EMBL" id="QJQ05292.1"/>
    </source>
</evidence>
<name>A0A6M4A1R6_9BURK</name>
<accession>A0A6M4A1R6</accession>
<reference evidence="1 2" key="1">
    <citation type="journal article" date="2019" name="Int. J. Syst. Evol. Microbiol.">
        <title>Undibacterium piscinae sp. nov., isolated from Korean shiner intestine.</title>
        <authorList>
            <person name="Lee S.Y."/>
            <person name="Kang W."/>
            <person name="Kim P.S."/>
            <person name="Kim H.S."/>
            <person name="Sung H."/>
            <person name="Shin N.R."/>
            <person name="Whon T.W."/>
            <person name="Yun J.H."/>
            <person name="Lee J.Y."/>
            <person name="Lee J.Y."/>
            <person name="Jung M.J."/>
            <person name="Jeong Y.S."/>
            <person name="Tak E.J."/>
            <person name="Han J.E."/>
            <person name="Hyun D.W."/>
            <person name="Kang M.S."/>
            <person name="Lee K.E."/>
            <person name="Lee B.H."/>
            <person name="Bae J.W."/>
        </authorList>
    </citation>
    <scope>NUCLEOTIDE SEQUENCE [LARGE SCALE GENOMIC DNA]</scope>
    <source>
        <strain evidence="1 2">S11R28</strain>
    </source>
</reference>
<proteinExistence type="predicted"/>
<keyword evidence="2" id="KW-1185">Reference proteome</keyword>